<dbReference type="SUPFAM" id="SSF56752">
    <property type="entry name" value="D-aminoacid aminotransferase-like PLP-dependent enzymes"/>
    <property type="match status" value="1"/>
</dbReference>
<comment type="pathway">
    <text evidence="4">Amino-acid biosynthesis; L-valine biosynthesis; L-valine from pyruvate: step 4/4.</text>
</comment>
<comment type="pathway">
    <text evidence="5">Amino-acid biosynthesis; L-leucine biosynthesis; L-leucine from 3-methyl-2-oxobutanoate: step 4/4.</text>
</comment>
<dbReference type="EMBL" id="CP019239">
    <property type="protein sequence ID" value="APW44189.1"/>
    <property type="molecule type" value="Genomic_DNA"/>
</dbReference>
<evidence type="ECO:0000256" key="3">
    <source>
        <dbReference type="ARBA" id="ARBA00004824"/>
    </source>
</evidence>
<protein>
    <recommendedName>
        <fullName evidence="7">branched-chain-amino-acid transaminase</fullName>
        <ecNumber evidence="7">2.6.1.42</ecNumber>
    </recommendedName>
</protein>
<dbReference type="Gene3D" id="3.30.470.10">
    <property type="match status" value="1"/>
</dbReference>
<dbReference type="Gene3D" id="3.20.10.10">
    <property type="entry name" value="D-amino Acid Aminotransferase, subunit A, domain 2"/>
    <property type="match status" value="1"/>
</dbReference>
<accession>A0A1P8KDW3</accession>
<evidence type="ECO:0000256" key="11">
    <source>
        <dbReference type="ARBA" id="ARBA00049229"/>
    </source>
</evidence>
<dbReference type="InterPro" id="IPR043132">
    <property type="entry name" value="BCAT-like_C"/>
</dbReference>
<dbReference type="InterPro" id="IPR001544">
    <property type="entry name" value="Aminotrans_IV"/>
</dbReference>
<gene>
    <name evidence="14" type="ORF">RS694_17755</name>
</gene>
<dbReference type="GO" id="GO:0046394">
    <property type="term" value="P:carboxylic acid biosynthetic process"/>
    <property type="evidence" value="ECO:0007669"/>
    <property type="project" value="UniProtKB-ARBA"/>
</dbReference>
<evidence type="ECO:0000313" key="15">
    <source>
        <dbReference type="Proteomes" id="UP000186110"/>
    </source>
</evidence>
<dbReference type="GO" id="GO:0004084">
    <property type="term" value="F:branched-chain-amino-acid transaminase activity"/>
    <property type="evidence" value="ECO:0007669"/>
    <property type="project" value="UniProtKB-EC"/>
</dbReference>
<dbReference type="STRING" id="1484693.RS694_17755"/>
<keyword evidence="8 13" id="KW-0663">Pyridoxal phosphate</keyword>
<evidence type="ECO:0000256" key="7">
    <source>
        <dbReference type="ARBA" id="ARBA00013053"/>
    </source>
</evidence>
<comment type="pathway">
    <text evidence="3">Amino-acid biosynthesis; L-isoleucine biosynthesis; L-isoleucine from 2-oxobutanoate: step 4/4.</text>
</comment>
<dbReference type="FunFam" id="3.20.10.10:FF:000002">
    <property type="entry name" value="D-alanine aminotransferase"/>
    <property type="match status" value="1"/>
</dbReference>
<evidence type="ECO:0000256" key="10">
    <source>
        <dbReference type="ARBA" id="ARBA00048798"/>
    </source>
</evidence>
<comment type="cofactor">
    <cofactor evidence="1 13">
        <name>pyridoxal 5'-phosphate</name>
        <dbReference type="ChEBI" id="CHEBI:597326"/>
    </cofactor>
</comment>
<evidence type="ECO:0000256" key="4">
    <source>
        <dbReference type="ARBA" id="ARBA00004931"/>
    </source>
</evidence>
<evidence type="ECO:0000256" key="5">
    <source>
        <dbReference type="ARBA" id="ARBA00005072"/>
    </source>
</evidence>
<dbReference type="InterPro" id="IPR036038">
    <property type="entry name" value="Aminotransferase-like"/>
</dbReference>
<evidence type="ECO:0000313" key="14">
    <source>
        <dbReference type="EMBL" id="APW44189.1"/>
    </source>
</evidence>
<comment type="catalytic activity">
    <reaction evidence="10">
        <text>L-isoleucine + 2-oxoglutarate = (S)-3-methyl-2-oxopentanoate + L-glutamate</text>
        <dbReference type="Rhea" id="RHEA:24801"/>
        <dbReference type="ChEBI" id="CHEBI:16810"/>
        <dbReference type="ChEBI" id="CHEBI:29985"/>
        <dbReference type="ChEBI" id="CHEBI:35146"/>
        <dbReference type="ChEBI" id="CHEBI:58045"/>
        <dbReference type="EC" id="2.6.1.42"/>
    </reaction>
</comment>
<dbReference type="InterPro" id="IPR043131">
    <property type="entry name" value="BCAT-like_N"/>
</dbReference>
<keyword evidence="14" id="KW-0032">Aminotransferase</keyword>
<dbReference type="PROSITE" id="PS00770">
    <property type="entry name" value="AA_TRANSFER_CLASS_4"/>
    <property type="match status" value="1"/>
</dbReference>
<dbReference type="InterPro" id="IPR050571">
    <property type="entry name" value="Class-IV_PLP-Dep_Aminotrnsfr"/>
</dbReference>
<comment type="catalytic activity">
    <reaction evidence="11">
        <text>L-leucine + 2-oxoglutarate = 4-methyl-2-oxopentanoate + L-glutamate</text>
        <dbReference type="Rhea" id="RHEA:18321"/>
        <dbReference type="ChEBI" id="CHEBI:16810"/>
        <dbReference type="ChEBI" id="CHEBI:17865"/>
        <dbReference type="ChEBI" id="CHEBI:29985"/>
        <dbReference type="ChEBI" id="CHEBI:57427"/>
        <dbReference type="EC" id="2.6.1.42"/>
    </reaction>
</comment>
<keyword evidence="14" id="KW-0808">Transferase</keyword>
<evidence type="ECO:0000256" key="6">
    <source>
        <dbReference type="ARBA" id="ARBA00009320"/>
    </source>
</evidence>
<dbReference type="RefSeq" id="WP_029705325.1">
    <property type="nucleotide sequence ID" value="NZ_CP019239.1"/>
</dbReference>
<comment type="similarity">
    <text evidence="6 12">Belongs to the class-IV pyridoxal-phosphate-dependent aminotransferase family.</text>
</comment>
<name>A0A1P8KDW3_9BURK</name>
<dbReference type="KEGG" id="rsb:RS694_17755"/>
<evidence type="ECO:0000256" key="12">
    <source>
        <dbReference type="RuleBase" id="RU004106"/>
    </source>
</evidence>
<evidence type="ECO:0000256" key="13">
    <source>
        <dbReference type="RuleBase" id="RU004516"/>
    </source>
</evidence>
<dbReference type="EC" id="2.6.1.42" evidence="7"/>
<keyword evidence="15" id="KW-1185">Reference proteome</keyword>
<evidence type="ECO:0000256" key="2">
    <source>
        <dbReference type="ARBA" id="ARBA00003109"/>
    </source>
</evidence>
<dbReference type="InterPro" id="IPR018300">
    <property type="entry name" value="Aminotrans_IV_CS"/>
</dbReference>
<dbReference type="AlphaFoldDB" id="A0A1P8KDW3"/>
<dbReference type="Proteomes" id="UP000186110">
    <property type="component" value="Chromosome"/>
</dbReference>
<evidence type="ECO:0000256" key="1">
    <source>
        <dbReference type="ARBA" id="ARBA00001933"/>
    </source>
</evidence>
<comment type="catalytic activity">
    <reaction evidence="9">
        <text>L-valine + 2-oxoglutarate = 3-methyl-2-oxobutanoate + L-glutamate</text>
        <dbReference type="Rhea" id="RHEA:24813"/>
        <dbReference type="ChEBI" id="CHEBI:11851"/>
        <dbReference type="ChEBI" id="CHEBI:16810"/>
        <dbReference type="ChEBI" id="CHEBI:29985"/>
        <dbReference type="ChEBI" id="CHEBI:57762"/>
        <dbReference type="EC" id="2.6.1.42"/>
    </reaction>
</comment>
<dbReference type="GO" id="GO:0008652">
    <property type="term" value="P:amino acid biosynthetic process"/>
    <property type="evidence" value="ECO:0007669"/>
    <property type="project" value="UniProtKB-ARBA"/>
</dbReference>
<dbReference type="PANTHER" id="PTHR42743:SF11">
    <property type="entry name" value="AMINODEOXYCHORISMATE LYASE"/>
    <property type="match status" value="1"/>
</dbReference>
<evidence type="ECO:0000256" key="9">
    <source>
        <dbReference type="ARBA" id="ARBA00048212"/>
    </source>
</evidence>
<organism evidence="14 15">
    <name type="scientific">Rhodoferax saidenbachensis</name>
    <dbReference type="NCBI Taxonomy" id="1484693"/>
    <lineage>
        <taxon>Bacteria</taxon>
        <taxon>Pseudomonadati</taxon>
        <taxon>Pseudomonadota</taxon>
        <taxon>Betaproteobacteria</taxon>
        <taxon>Burkholderiales</taxon>
        <taxon>Comamonadaceae</taxon>
        <taxon>Rhodoferax</taxon>
    </lineage>
</organism>
<dbReference type="eggNOG" id="COG0115">
    <property type="taxonomic scope" value="Bacteria"/>
</dbReference>
<evidence type="ECO:0000256" key="8">
    <source>
        <dbReference type="ARBA" id="ARBA00022898"/>
    </source>
</evidence>
<proteinExistence type="inferred from homology"/>
<comment type="function">
    <text evidence="2">Acts on leucine, isoleucine and valine.</text>
</comment>
<dbReference type="PANTHER" id="PTHR42743">
    <property type="entry name" value="AMINO-ACID AMINOTRANSFERASE"/>
    <property type="match status" value="1"/>
</dbReference>
<sequence length="332" mass="37114">MTTPKSQGRLVYFNGKMVPEADAKVSIYDSALMFGDMVFEMTRSFGKKQFKLREHIDRLYVGLKILRIPLQMTPEEMERACYETMEVNDHLFTADDEHRLMIDVSRGLLGIYQGIEGLHKGPNVIIADFPLRWTVATMGQLFDTGINAVITSQRAIPANLLDPKIKNRSRIFYLMANIEASQVEGDNNWALLLDPDGFIAEGTGDNFFIIKNGVVITPEGRNILRGISRDYVLHELCPQLGIPVVEKNIEPYDVYTADEAFMTGTPFCMLPVTALNGNPIGSGKVGEVFTRILNQWSANTGVDVKGQIQRWDAERGDVAGASAPTPYRFKSK</sequence>
<dbReference type="Pfam" id="PF01063">
    <property type="entry name" value="Aminotran_4"/>
    <property type="match status" value="1"/>
</dbReference>
<reference evidence="14 15" key="1">
    <citation type="submission" date="2017-01" db="EMBL/GenBank/DDBJ databases">
        <authorList>
            <person name="Mah S.A."/>
            <person name="Swanson W.J."/>
            <person name="Moy G.W."/>
            <person name="Vacquier V.D."/>
        </authorList>
    </citation>
    <scope>NUCLEOTIDE SEQUENCE [LARGE SCALE GENOMIC DNA]</scope>
    <source>
        <strain evidence="14 15">DSM 22694</strain>
    </source>
</reference>